<feature type="compositionally biased region" description="Acidic residues" evidence="1">
    <location>
        <begin position="146"/>
        <end position="165"/>
    </location>
</feature>
<feature type="compositionally biased region" description="Basic residues" evidence="1">
    <location>
        <begin position="242"/>
        <end position="261"/>
    </location>
</feature>
<dbReference type="EMBL" id="KV875960">
    <property type="protein sequence ID" value="RZR73587.1"/>
    <property type="molecule type" value="Genomic_DNA"/>
</dbReference>
<dbReference type="AlphaFoldDB" id="A0A444EU69"/>
<feature type="compositionally biased region" description="Acidic residues" evidence="1">
    <location>
        <begin position="65"/>
        <end position="81"/>
    </location>
</feature>
<sequence length="502" mass="57310">MPSGKDRDVGVALVKTLQNTRYSIDEKLEQSFINLFGRKPPSASDDNVDANESGYSQGHVSILDREDDDRLDDIEVSDDDEIGKKELIAESESDDSDGDNNCTMDDDHEVDQQITAFSHNLKEEIEFHNGRLRRKVISSDYNDNGDLQDSEGDDMQEVDDDDDDLGDHMDVGSVSSEEGDEDLDSVRQVAGTRTACYRAVPPKIDRRRSISIVSGRLKGEIDCRRPIEGGIDHRRLIEREKGKKKKKRKKKKKKEKRRKRIPIARVRSLPVRRRRSRAITARGSWALFLPRWEKDRGDQYKISQSFYFSQYCVVEDEGENVSKWKASLLAKTVSRQNGNLMQLVYGPSVIASTTTSQEAHDSSESDDSNEDFFMPKGERTKQLNENLDVDNIDMEDISKFNNIQLKDWSDEDLVKSIRDRFVTGDWSRAAQRGLRTEDVGDNETVFGDFEDLETGEVFKGTPEDNDKSSGSFRMGDDQETEERRLKKLALRAKFDGQYPFSP</sequence>
<evidence type="ECO:0000313" key="2">
    <source>
        <dbReference type="EMBL" id="RZR73587.1"/>
    </source>
</evidence>
<gene>
    <name evidence="2" type="ORF">BHM03_00026026</name>
</gene>
<accession>A0A444EU69</accession>
<dbReference type="Proteomes" id="UP000290560">
    <property type="component" value="Unassembled WGS sequence"/>
</dbReference>
<reference evidence="2" key="1">
    <citation type="journal article" date="2018" name="Data Brief">
        <title>Genome sequence data from 17 accessions of Ensete ventricosum, a staple food crop for millions in Ethiopia.</title>
        <authorList>
            <person name="Yemataw Z."/>
            <person name="Muzemil S."/>
            <person name="Ambachew D."/>
            <person name="Tripathi L."/>
            <person name="Tesfaye K."/>
            <person name="Chala A."/>
            <person name="Farbos A."/>
            <person name="O'Neill P."/>
            <person name="Moore K."/>
            <person name="Grant M."/>
            <person name="Studholme D.J."/>
        </authorList>
    </citation>
    <scope>NUCLEOTIDE SEQUENCE [LARGE SCALE GENOMIC DNA]</scope>
    <source>
        <tissue evidence="2">Leaf</tissue>
    </source>
</reference>
<feature type="compositionally biased region" description="Acidic residues" evidence="1">
    <location>
        <begin position="89"/>
        <end position="109"/>
    </location>
</feature>
<feature type="region of interest" description="Disordered" evidence="1">
    <location>
        <begin position="456"/>
        <end position="483"/>
    </location>
</feature>
<feature type="region of interest" description="Disordered" evidence="1">
    <location>
        <begin position="37"/>
        <end position="110"/>
    </location>
</feature>
<feature type="region of interest" description="Disordered" evidence="1">
    <location>
        <begin position="354"/>
        <end position="374"/>
    </location>
</feature>
<protein>
    <submittedName>
        <fullName evidence="2">Uncharacterized protein</fullName>
    </submittedName>
</protein>
<proteinExistence type="predicted"/>
<evidence type="ECO:0000256" key="1">
    <source>
        <dbReference type="SAM" id="MobiDB-lite"/>
    </source>
</evidence>
<feature type="region of interest" description="Disordered" evidence="1">
    <location>
        <begin position="140"/>
        <end position="185"/>
    </location>
</feature>
<feature type="region of interest" description="Disordered" evidence="1">
    <location>
        <begin position="233"/>
        <end position="261"/>
    </location>
</feature>
<name>A0A444EU69_ENSVE</name>
<organism evidence="2">
    <name type="scientific">Ensete ventricosum</name>
    <name type="common">Abyssinian banana</name>
    <name type="synonym">Musa ensete</name>
    <dbReference type="NCBI Taxonomy" id="4639"/>
    <lineage>
        <taxon>Eukaryota</taxon>
        <taxon>Viridiplantae</taxon>
        <taxon>Streptophyta</taxon>
        <taxon>Embryophyta</taxon>
        <taxon>Tracheophyta</taxon>
        <taxon>Spermatophyta</taxon>
        <taxon>Magnoliopsida</taxon>
        <taxon>Liliopsida</taxon>
        <taxon>Zingiberales</taxon>
        <taxon>Musaceae</taxon>
        <taxon>Ensete</taxon>
    </lineage>
</organism>